<organism evidence="1 2">
    <name type="scientific">Gymnopus androsaceus JB14</name>
    <dbReference type="NCBI Taxonomy" id="1447944"/>
    <lineage>
        <taxon>Eukaryota</taxon>
        <taxon>Fungi</taxon>
        <taxon>Dikarya</taxon>
        <taxon>Basidiomycota</taxon>
        <taxon>Agaricomycotina</taxon>
        <taxon>Agaricomycetes</taxon>
        <taxon>Agaricomycetidae</taxon>
        <taxon>Agaricales</taxon>
        <taxon>Marasmiineae</taxon>
        <taxon>Omphalotaceae</taxon>
        <taxon>Gymnopus</taxon>
    </lineage>
</organism>
<gene>
    <name evidence="1" type="ORF">BT96DRAFT_288862</name>
</gene>
<evidence type="ECO:0000313" key="1">
    <source>
        <dbReference type="EMBL" id="KAE9392025.1"/>
    </source>
</evidence>
<dbReference type="Pfam" id="PF04305">
    <property type="entry name" value="DUF455"/>
    <property type="match status" value="1"/>
</dbReference>
<dbReference type="PANTHER" id="PTHR42782:SF2">
    <property type="entry name" value="3-OXOACYL-[ACYL-CARRIER-PROTEIN] SYNTHASE-LIKE PROTEIN"/>
    <property type="match status" value="1"/>
</dbReference>
<dbReference type="PANTHER" id="PTHR42782">
    <property type="entry name" value="SI:CH73-314G15.3"/>
    <property type="match status" value="1"/>
</dbReference>
<proteinExistence type="predicted"/>
<accession>A0A6A4H410</accession>
<keyword evidence="2" id="KW-1185">Reference proteome</keyword>
<evidence type="ECO:0000313" key="2">
    <source>
        <dbReference type="Proteomes" id="UP000799118"/>
    </source>
</evidence>
<dbReference type="AlphaFoldDB" id="A0A6A4H410"/>
<sequence>MEWAVLILNTPNPTLKVDRTRYAVHAFRTGTIASIGNKVAHPPVPPAQPPRETDMNIIEPGKIQSGKRKNRAVMLHALANIEQIDLAWNIIARFGPMHKDLPVAFFSDFSKVALDEGKHCSLLRARLDSLSTPYSSLPVHASLWESASHTSASPLFRLAIIFASVGSGRTFSGAILLGSMASRSGIRATFSSVNHSRGSGRYHAHSRVDLF</sequence>
<dbReference type="InterPro" id="IPR007402">
    <property type="entry name" value="DUF455"/>
</dbReference>
<protein>
    <submittedName>
        <fullName evidence="1">DUF455-domain-containing protein</fullName>
    </submittedName>
</protein>
<dbReference type="Proteomes" id="UP000799118">
    <property type="component" value="Unassembled WGS sequence"/>
</dbReference>
<reference evidence="1" key="1">
    <citation type="journal article" date="2019" name="Environ. Microbiol.">
        <title>Fungal ecological strategies reflected in gene transcription - a case study of two litter decomposers.</title>
        <authorList>
            <person name="Barbi F."/>
            <person name="Kohler A."/>
            <person name="Barry K."/>
            <person name="Baskaran P."/>
            <person name="Daum C."/>
            <person name="Fauchery L."/>
            <person name="Ihrmark K."/>
            <person name="Kuo A."/>
            <person name="LaButti K."/>
            <person name="Lipzen A."/>
            <person name="Morin E."/>
            <person name="Grigoriev I.V."/>
            <person name="Henrissat B."/>
            <person name="Lindahl B."/>
            <person name="Martin F."/>
        </authorList>
    </citation>
    <scope>NUCLEOTIDE SEQUENCE</scope>
    <source>
        <strain evidence="1">JB14</strain>
    </source>
</reference>
<name>A0A6A4H410_9AGAR</name>
<dbReference type="EMBL" id="ML769606">
    <property type="protein sequence ID" value="KAE9392025.1"/>
    <property type="molecule type" value="Genomic_DNA"/>
</dbReference>
<dbReference type="OrthoDB" id="426882at2759"/>